<dbReference type="Pfam" id="PF13561">
    <property type="entry name" value="adh_short_C2"/>
    <property type="match status" value="1"/>
</dbReference>
<comment type="similarity">
    <text evidence="1">Belongs to the short-chain dehydrogenases/reductases (SDR) family.</text>
</comment>
<dbReference type="SUPFAM" id="SSF51735">
    <property type="entry name" value="NAD(P)-binding Rossmann-fold domains"/>
    <property type="match status" value="1"/>
</dbReference>
<organism evidence="2">
    <name type="scientific">Palpitomonas bilix</name>
    <dbReference type="NCBI Taxonomy" id="652834"/>
    <lineage>
        <taxon>Eukaryota</taxon>
        <taxon>Eukaryota incertae sedis</taxon>
    </lineage>
</organism>
<evidence type="ECO:0000313" key="2">
    <source>
        <dbReference type="EMBL" id="CAE0251223.1"/>
    </source>
</evidence>
<accession>A0A7S3DA25</accession>
<dbReference type="AlphaFoldDB" id="A0A7S3DA25"/>
<dbReference type="InterPro" id="IPR002347">
    <property type="entry name" value="SDR_fam"/>
</dbReference>
<dbReference type="PANTHER" id="PTHR43943">
    <property type="entry name" value="DEHYDROGENASE/REDUCTASE (SDR FAMILY) MEMBER 4"/>
    <property type="match status" value="1"/>
</dbReference>
<dbReference type="InterPro" id="IPR036291">
    <property type="entry name" value="NAD(P)-bd_dom_sf"/>
</dbReference>
<dbReference type="PANTHER" id="PTHR43943:SF2">
    <property type="entry name" value="DEHYDROGENASE_REDUCTASE 4"/>
    <property type="match status" value="1"/>
</dbReference>
<protein>
    <submittedName>
        <fullName evidence="2">Uncharacterized protein</fullName>
    </submittedName>
</protein>
<reference evidence="2" key="1">
    <citation type="submission" date="2021-01" db="EMBL/GenBank/DDBJ databases">
        <authorList>
            <person name="Corre E."/>
            <person name="Pelletier E."/>
            <person name="Niang G."/>
            <person name="Scheremetjew M."/>
            <person name="Finn R."/>
            <person name="Kale V."/>
            <person name="Holt S."/>
            <person name="Cochrane G."/>
            <person name="Meng A."/>
            <person name="Brown T."/>
            <person name="Cohen L."/>
        </authorList>
    </citation>
    <scope>NUCLEOTIDE SEQUENCE</scope>
    <source>
        <strain evidence="2">NIES-2562</strain>
    </source>
</reference>
<dbReference type="Gene3D" id="3.40.50.720">
    <property type="entry name" value="NAD(P)-binding Rossmann-like Domain"/>
    <property type="match status" value="1"/>
</dbReference>
<dbReference type="PRINTS" id="PR00081">
    <property type="entry name" value="GDHRDH"/>
</dbReference>
<gene>
    <name evidence="2" type="ORF">PBIL07802_LOCUS13430</name>
</gene>
<sequence length="268" mass="29778">MGIHCPIALLFYCCKCCPHLQHTDMLTHTPRIWYGLVVLFHFVYAKRRRQRECMAALHRYSCPTQLFVRTMAICSPSVVRQEGAALGFVLHFCTATPSVPYFHQDSVQLILRAESEWDKTMETNVKAAMFLVKEFMSTLQAEYDVQKLEEIEPRIILVSSVLGVRPFKDLGAYCVSKTALHGLAKALALELGKYHTRVNSVSPGIITTEFSKALYSSPEKAEALIQATPLRRLGDTDDIGHAVAGLCGPEGRFVTGENLTVSGGLLTV</sequence>
<proteinExistence type="inferred from homology"/>
<dbReference type="PROSITE" id="PS00061">
    <property type="entry name" value="ADH_SHORT"/>
    <property type="match status" value="1"/>
</dbReference>
<dbReference type="EMBL" id="HBIB01020771">
    <property type="protein sequence ID" value="CAE0251223.1"/>
    <property type="molecule type" value="Transcribed_RNA"/>
</dbReference>
<dbReference type="InterPro" id="IPR020904">
    <property type="entry name" value="Sc_DH/Rdtase_CS"/>
</dbReference>
<name>A0A7S3DA25_9EUKA</name>
<dbReference type="GO" id="GO:0004090">
    <property type="term" value="F:carbonyl reductase (NADPH) activity"/>
    <property type="evidence" value="ECO:0007669"/>
    <property type="project" value="TreeGrafter"/>
</dbReference>
<evidence type="ECO:0000256" key="1">
    <source>
        <dbReference type="ARBA" id="ARBA00006484"/>
    </source>
</evidence>